<proteinExistence type="predicted"/>
<comment type="caution">
    <text evidence="2">The sequence shown here is derived from an EMBL/GenBank/DDBJ whole genome shotgun (WGS) entry which is preliminary data.</text>
</comment>
<name>A0ABD3NM43_9STRA</name>
<gene>
    <name evidence="2" type="ORF">ACHAWO_004249</name>
</gene>
<sequence length="518" mass="58925">MNIQEHRQKLLNRAASHGPYLWRSADVQNALLWFSAPRADSGNAAVDGSEDAVDNVEFGGCEFLRHLLHSPGIHVTNRKKKLREQKKDDGKSGETAAAVGKKRKREKTDQSSKSYRTDEVLSSVLKGYYQLYLPWQAVAHNGNSRMQLGDEDSMHKDDASSQNPSDEKDTIDSYDIEMASAELQHALNTIILSKLRTQELHKAALIRIKQTKDAINNVPEGLQMSVLIDEYMTHPNTAILRAYTSNIYDRYQSLTGDGRDRFIRKLLATSNSNARIQQVVLLFLLEPLRRLYVQSLQKSMEKTALVQSEYAHEQTKMHEELKSKISLYPLLTSDKFFIDISAEKIEAVCSLEPMQQIIEFILQEAPNNLEIEAGNVSWWSSPSPLLCFASQLHFPIACGYIQFWVKTAIDAHEKLYLVDSKRRSKPQSNPLHCASTINSNSEYSFESVVFRIRQFIQTSQRLEDLTDYVMSVMEEESYSNLEKDTNNAEDGGDYVSDDAAFRIKLTWNAIRRGVKSSL</sequence>
<evidence type="ECO:0000313" key="3">
    <source>
        <dbReference type="Proteomes" id="UP001530400"/>
    </source>
</evidence>
<dbReference type="AlphaFoldDB" id="A0ABD3NM43"/>
<protein>
    <submittedName>
        <fullName evidence="2">Uncharacterized protein</fullName>
    </submittedName>
</protein>
<feature type="region of interest" description="Disordered" evidence="1">
    <location>
        <begin position="76"/>
        <end position="116"/>
    </location>
</feature>
<evidence type="ECO:0000256" key="1">
    <source>
        <dbReference type="SAM" id="MobiDB-lite"/>
    </source>
</evidence>
<feature type="compositionally biased region" description="Basic and acidic residues" evidence="1">
    <location>
        <begin position="106"/>
        <end position="116"/>
    </location>
</feature>
<feature type="compositionally biased region" description="Basic and acidic residues" evidence="1">
    <location>
        <begin position="152"/>
        <end position="169"/>
    </location>
</feature>
<dbReference type="Proteomes" id="UP001530400">
    <property type="component" value="Unassembled WGS sequence"/>
</dbReference>
<feature type="region of interest" description="Disordered" evidence="1">
    <location>
        <begin position="146"/>
        <end position="169"/>
    </location>
</feature>
<reference evidence="2 3" key="1">
    <citation type="submission" date="2024-10" db="EMBL/GenBank/DDBJ databases">
        <title>Updated reference genomes for cyclostephanoid diatoms.</title>
        <authorList>
            <person name="Roberts W.R."/>
            <person name="Alverson A.J."/>
        </authorList>
    </citation>
    <scope>NUCLEOTIDE SEQUENCE [LARGE SCALE GENOMIC DNA]</scope>
    <source>
        <strain evidence="2 3">AJA010-31</strain>
    </source>
</reference>
<evidence type="ECO:0000313" key="2">
    <source>
        <dbReference type="EMBL" id="KAL3776844.1"/>
    </source>
</evidence>
<keyword evidence="3" id="KW-1185">Reference proteome</keyword>
<organism evidence="2 3">
    <name type="scientific">Cyclotella atomus</name>
    <dbReference type="NCBI Taxonomy" id="382360"/>
    <lineage>
        <taxon>Eukaryota</taxon>
        <taxon>Sar</taxon>
        <taxon>Stramenopiles</taxon>
        <taxon>Ochrophyta</taxon>
        <taxon>Bacillariophyta</taxon>
        <taxon>Coscinodiscophyceae</taxon>
        <taxon>Thalassiosirophycidae</taxon>
        <taxon>Stephanodiscales</taxon>
        <taxon>Stephanodiscaceae</taxon>
        <taxon>Cyclotella</taxon>
    </lineage>
</organism>
<accession>A0ABD3NM43</accession>
<dbReference type="EMBL" id="JALLPJ020001079">
    <property type="protein sequence ID" value="KAL3776844.1"/>
    <property type="molecule type" value="Genomic_DNA"/>
</dbReference>